<feature type="domain" description="ParB-like N-terminal" evidence="2">
    <location>
        <begin position="11"/>
        <end position="91"/>
    </location>
</feature>
<dbReference type="Pfam" id="PF02195">
    <property type="entry name" value="ParB_N"/>
    <property type="match status" value="1"/>
</dbReference>
<dbReference type="RefSeq" id="WP_285804934.1">
    <property type="nucleotide sequence ID" value="NZ_CP127389.1"/>
</dbReference>
<dbReference type="CDD" id="cd16387">
    <property type="entry name" value="ParB_N_Srx"/>
    <property type="match status" value="1"/>
</dbReference>
<dbReference type="Proteomes" id="UP001226651">
    <property type="component" value="Chromosome"/>
</dbReference>
<organism evidence="4 5">
    <name type="scientific">Proteus appendicitidis</name>
    <dbReference type="NCBI Taxonomy" id="3034648"/>
    <lineage>
        <taxon>Bacteria</taxon>
        <taxon>Pseudomonadati</taxon>
        <taxon>Pseudomonadota</taxon>
        <taxon>Gammaproteobacteria</taxon>
        <taxon>Enterobacterales</taxon>
        <taxon>Morganellaceae</taxon>
        <taxon>Proteus</taxon>
    </lineage>
</organism>
<evidence type="ECO:0000259" key="3">
    <source>
        <dbReference type="Pfam" id="PF07506"/>
    </source>
</evidence>
<keyword evidence="1" id="KW-0175">Coiled coil</keyword>
<dbReference type="Gene3D" id="3.90.1530.30">
    <property type="match status" value="1"/>
</dbReference>
<feature type="coiled-coil region" evidence="1">
    <location>
        <begin position="207"/>
        <end position="241"/>
    </location>
</feature>
<gene>
    <name evidence="4" type="ORF">QQS39_16210</name>
</gene>
<evidence type="ECO:0000313" key="5">
    <source>
        <dbReference type="Proteomes" id="UP001226651"/>
    </source>
</evidence>
<protein>
    <submittedName>
        <fullName evidence="4">Plasmid partitioning protein RepB C-terminal domain-containing protein</fullName>
    </submittedName>
</protein>
<dbReference type="EMBL" id="CP127389">
    <property type="protein sequence ID" value="WIV87976.1"/>
    <property type="molecule type" value="Genomic_DNA"/>
</dbReference>
<dbReference type="InterPro" id="IPR011111">
    <property type="entry name" value="Plasmid_RepB"/>
</dbReference>
<dbReference type="Gene3D" id="1.10.10.2830">
    <property type="match status" value="1"/>
</dbReference>
<accession>A0ABY8Y6K5</accession>
<name>A0ABY8Y6K5_9GAMM</name>
<evidence type="ECO:0000313" key="4">
    <source>
        <dbReference type="EMBL" id="WIV87976.1"/>
    </source>
</evidence>
<dbReference type="SUPFAM" id="SSF109709">
    <property type="entry name" value="KorB DNA-binding domain-like"/>
    <property type="match status" value="1"/>
</dbReference>
<keyword evidence="5" id="KW-1185">Reference proteome</keyword>
<sequence length="289" mass="33101">MINYLFKNNAINLNINLLNPSKSLPTNIKQSKKFLQIKKTLVCIGLIEPIIVYMDTIANKIMIIDGHLRIEALKDLGEKKVRCLISTIYDTYTPNNKVNRITIIEEQKMIEKAIKKGVSAETLSEALNISMESLKNKITILDNISPKVISLLSNQNIPKTTFYILKKMKEIRQIECAHLMLSLENFSVKLASSLLHKTESALLVLGRKEKAQQKEGHRKVIDRLEKELAQVHIENEKIKEIYAVNSIRLVIIKSNIKKLLDNPKVLHWLIDNKSDFLSELKLISNIKNI</sequence>
<evidence type="ECO:0000259" key="2">
    <source>
        <dbReference type="Pfam" id="PF02195"/>
    </source>
</evidence>
<dbReference type="Pfam" id="PF07506">
    <property type="entry name" value="RepB"/>
    <property type="match status" value="1"/>
</dbReference>
<dbReference type="InterPro" id="IPR036086">
    <property type="entry name" value="ParB/Sulfiredoxin_sf"/>
</dbReference>
<feature type="domain" description="RepB plasmid partition" evidence="3">
    <location>
        <begin position="99"/>
        <end position="278"/>
    </location>
</feature>
<dbReference type="SUPFAM" id="SSF110849">
    <property type="entry name" value="ParB/Sulfiredoxin"/>
    <property type="match status" value="1"/>
</dbReference>
<dbReference type="InterPro" id="IPR003115">
    <property type="entry name" value="ParB_N"/>
</dbReference>
<proteinExistence type="predicted"/>
<reference evidence="4 5" key="1">
    <citation type="submission" date="2023-06" db="EMBL/GenBank/DDBJ databases">
        <title>Proteus appendicitidis sp. nov., isolated from the appendiceal pus of an appendicitis patient in Yongzhou, China.</title>
        <authorList>
            <person name="Cai X."/>
        </authorList>
    </citation>
    <scope>NUCLEOTIDE SEQUENCE [LARGE SCALE GENOMIC DNA]</scope>
    <source>
        <strain evidence="4 5">HZ0627</strain>
    </source>
</reference>
<evidence type="ECO:0000256" key="1">
    <source>
        <dbReference type="SAM" id="Coils"/>
    </source>
</evidence>